<evidence type="ECO:0000256" key="1">
    <source>
        <dbReference type="ARBA" id="ARBA00022670"/>
    </source>
</evidence>
<dbReference type="RefSeq" id="WP_150079306.1">
    <property type="nucleotide sequence ID" value="NZ_VWOX01000020.1"/>
</dbReference>
<reference evidence="8 9" key="1">
    <citation type="submission" date="2019-08" db="EMBL/GenBank/DDBJ databases">
        <authorList>
            <person name="Dhanesh K."/>
            <person name="Kumar G."/>
            <person name="Sasikala C."/>
            <person name="Venkata Ramana C."/>
        </authorList>
    </citation>
    <scope>NUCLEOTIDE SEQUENCE [LARGE SCALE GENOMIC DNA]</scope>
    <source>
        <strain evidence="8 9">JC645</strain>
    </source>
</reference>
<accession>A0A5M6CVM8</accession>
<dbReference type="InterPro" id="IPR000587">
    <property type="entry name" value="Creatinase_N"/>
</dbReference>
<keyword evidence="2 5" id="KW-0479">Metal-binding</keyword>
<proteinExistence type="inferred from homology"/>
<dbReference type="Proteomes" id="UP000324479">
    <property type="component" value="Unassembled WGS sequence"/>
</dbReference>
<evidence type="ECO:0000256" key="2">
    <source>
        <dbReference type="ARBA" id="ARBA00022723"/>
    </source>
</evidence>
<dbReference type="AlphaFoldDB" id="A0A5M6CVM8"/>
<dbReference type="EMBL" id="VWOX01000020">
    <property type="protein sequence ID" value="KAA5539307.1"/>
    <property type="molecule type" value="Genomic_DNA"/>
</dbReference>
<keyword evidence="1" id="KW-0645">Protease</keyword>
<organism evidence="8 9">
    <name type="scientific">Roseiconus nitratireducens</name>
    <dbReference type="NCBI Taxonomy" id="2605748"/>
    <lineage>
        <taxon>Bacteria</taxon>
        <taxon>Pseudomonadati</taxon>
        <taxon>Planctomycetota</taxon>
        <taxon>Planctomycetia</taxon>
        <taxon>Pirellulales</taxon>
        <taxon>Pirellulaceae</taxon>
        <taxon>Roseiconus</taxon>
    </lineage>
</organism>
<dbReference type="InterPro" id="IPR029149">
    <property type="entry name" value="Creatin/AminoP/Spt16_N"/>
</dbReference>
<keyword evidence="8" id="KW-0031">Aminopeptidase</keyword>
<evidence type="ECO:0000259" key="7">
    <source>
        <dbReference type="Pfam" id="PF01321"/>
    </source>
</evidence>
<dbReference type="CDD" id="cd01092">
    <property type="entry name" value="APP-like"/>
    <property type="match status" value="1"/>
</dbReference>
<dbReference type="InterPro" id="IPR001131">
    <property type="entry name" value="Peptidase_M24B_aminopep-P_CS"/>
</dbReference>
<evidence type="ECO:0000256" key="3">
    <source>
        <dbReference type="ARBA" id="ARBA00022801"/>
    </source>
</evidence>
<dbReference type="GO" id="GO:0046872">
    <property type="term" value="F:metal ion binding"/>
    <property type="evidence" value="ECO:0007669"/>
    <property type="project" value="UniProtKB-KW"/>
</dbReference>
<evidence type="ECO:0000313" key="8">
    <source>
        <dbReference type="EMBL" id="KAA5539307.1"/>
    </source>
</evidence>
<dbReference type="Pfam" id="PF00557">
    <property type="entry name" value="Peptidase_M24"/>
    <property type="match status" value="1"/>
</dbReference>
<dbReference type="InterPro" id="IPR000994">
    <property type="entry name" value="Pept_M24"/>
</dbReference>
<sequence length="361" mass="39176">MTPRIERLADQLGALEMDALLVTDEINVRYLTGFTGDSSALLVEPGKALLISDGRYKKQLDEECPGVLAAIRSPSEKPLDFLAEIIKESGAGRVGIEADQMTVTTFSGLRARLPQQQWCESSGVILKQRMIKDPQEIRTLRQAVRINERALQSVLAKLGPDWTEQEIAYDLEATIRRLGGEGFSFEPIIGAGPGGAKPHYHSRPVVIGNHSTLLIDWGTLLGGYASDLTRTFHFGSPPANFERAYQAVLDSQLAAIERIAPGVATSEIDAAARDVLDRAGLGDRFVHGLGHGVGLQIHESPRLSATSDETLAPGMVITVEPGVYFEGEFGIRIEDDVLVTENGHEVLSGFPKGLDDCRLIL</sequence>
<dbReference type="PANTHER" id="PTHR46112">
    <property type="entry name" value="AMINOPEPTIDASE"/>
    <property type="match status" value="1"/>
</dbReference>
<feature type="domain" description="Peptidase M24" evidence="6">
    <location>
        <begin position="139"/>
        <end position="341"/>
    </location>
</feature>
<dbReference type="PANTHER" id="PTHR46112:SF3">
    <property type="entry name" value="AMINOPEPTIDASE YPDF"/>
    <property type="match status" value="1"/>
</dbReference>
<dbReference type="Gene3D" id="3.90.230.10">
    <property type="entry name" value="Creatinase/methionine aminopeptidase superfamily"/>
    <property type="match status" value="1"/>
</dbReference>
<dbReference type="PROSITE" id="PS00491">
    <property type="entry name" value="PROLINE_PEPTIDASE"/>
    <property type="match status" value="1"/>
</dbReference>
<comment type="similarity">
    <text evidence="5">Belongs to the peptidase M24B family.</text>
</comment>
<keyword evidence="9" id="KW-1185">Reference proteome</keyword>
<keyword evidence="3" id="KW-0378">Hydrolase</keyword>
<keyword evidence="4" id="KW-0482">Metalloprotease</keyword>
<dbReference type="InterPro" id="IPR036005">
    <property type="entry name" value="Creatinase/aminopeptidase-like"/>
</dbReference>
<name>A0A5M6CVM8_9BACT</name>
<evidence type="ECO:0000259" key="6">
    <source>
        <dbReference type="Pfam" id="PF00557"/>
    </source>
</evidence>
<dbReference type="GO" id="GO:0006508">
    <property type="term" value="P:proteolysis"/>
    <property type="evidence" value="ECO:0007669"/>
    <property type="project" value="UniProtKB-KW"/>
</dbReference>
<comment type="caution">
    <text evidence="8">The sequence shown here is derived from an EMBL/GenBank/DDBJ whole genome shotgun (WGS) entry which is preliminary data.</text>
</comment>
<dbReference type="GO" id="GO:0008237">
    <property type="term" value="F:metallopeptidase activity"/>
    <property type="evidence" value="ECO:0007669"/>
    <property type="project" value="UniProtKB-KW"/>
</dbReference>
<evidence type="ECO:0000256" key="4">
    <source>
        <dbReference type="ARBA" id="ARBA00023049"/>
    </source>
</evidence>
<dbReference type="SUPFAM" id="SSF53092">
    <property type="entry name" value="Creatinase/prolidase N-terminal domain"/>
    <property type="match status" value="1"/>
</dbReference>
<evidence type="ECO:0000256" key="5">
    <source>
        <dbReference type="RuleBase" id="RU000590"/>
    </source>
</evidence>
<dbReference type="SUPFAM" id="SSF55920">
    <property type="entry name" value="Creatinase/aminopeptidase"/>
    <property type="match status" value="1"/>
</dbReference>
<gene>
    <name evidence="8" type="ORF">FYK55_24685</name>
</gene>
<feature type="domain" description="Creatinase N-terminal" evidence="7">
    <location>
        <begin position="4"/>
        <end position="131"/>
    </location>
</feature>
<dbReference type="Gene3D" id="3.40.350.10">
    <property type="entry name" value="Creatinase/prolidase N-terminal domain"/>
    <property type="match status" value="1"/>
</dbReference>
<dbReference type="Pfam" id="PF01321">
    <property type="entry name" value="Creatinase_N"/>
    <property type="match status" value="1"/>
</dbReference>
<evidence type="ECO:0000313" key="9">
    <source>
        <dbReference type="Proteomes" id="UP000324479"/>
    </source>
</evidence>
<protein>
    <submittedName>
        <fullName evidence="8">Aminopeptidase P family protein</fullName>
    </submittedName>
</protein>
<dbReference type="GO" id="GO:0004177">
    <property type="term" value="F:aminopeptidase activity"/>
    <property type="evidence" value="ECO:0007669"/>
    <property type="project" value="UniProtKB-KW"/>
</dbReference>
<dbReference type="InterPro" id="IPR050659">
    <property type="entry name" value="Peptidase_M24B"/>
</dbReference>